<dbReference type="EMBL" id="CAJOBC010086320">
    <property type="protein sequence ID" value="CAF4342507.1"/>
    <property type="molecule type" value="Genomic_DNA"/>
</dbReference>
<dbReference type="Proteomes" id="UP000681722">
    <property type="component" value="Unassembled WGS sequence"/>
</dbReference>
<proteinExistence type="predicted"/>
<sequence>LSDGEDEKEYQKSNKRGERQYFLCREPDNILVLKMVEAEGGEKISVLTRQDEIESIIQSCVKHYEEKDRFPSSTFCYNQILTKFYISKDRFRFIFNLIDPLIIAGNNLCDNTDADNMNQGNDP</sequence>
<reference evidence="1" key="1">
    <citation type="submission" date="2021-02" db="EMBL/GenBank/DDBJ databases">
        <authorList>
            <person name="Nowell W R."/>
        </authorList>
    </citation>
    <scope>NUCLEOTIDE SEQUENCE</scope>
</reference>
<name>A0A815RL02_9BILA</name>
<dbReference type="AlphaFoldDB" id="A0A815RL02"/>
<accession>A0A815RL02</accession>
<evidence type="ECO:0000313" key="2">
    <source>
        <dbReference type="EMBL" id="CAF4342507.1"/>
    </source>
</evidence>
<dbReference type="EMBL" id="CAJNOQ010020848">
    <property type="protein sequence ID" value="CAF1476484.1"/>
    <property type="molecule type" value="Genomic_DNA"/>
</dbReference>
<keyword evidence="3" id="KW-1185">Reference proteome</keyword>
<evidence type="ECO:0000313" key="3">
    <source>
        <dbReference type="Proteomes" id="UP000663829"/>
    </source>
</evidence>
<organism evidence="1 3">
    <name type="scientific">Didymodactylos carnosus</name>
    <dbReference type="NCBI Taxonomy" id="1234261"/>
    <lineage>
        <taxon>Eukaryota</taxon>
        <taxon>Metazoa</taxon>
        <taxon>Spiralia</taxon>
        <taxon>Gnathifera</taxon>
        <taxon>Rotifera</taxon>
        <taxon>Eurotatoria</taxon>
        <taxon>Bdelloidea</taxon>
        <taxon>Philodinida</taxon>
        <taxon>Philodinidae</taxon>
        <taxon>Didymodactylos</taxon>
    </lineage>
</organism>
<gene>
    <name evidence="1" type="ORF">GPM918_LOCUS35655</name>
    <name evidence="2" type="ORF">SRO942_LOCUS36375</name>
</gene>
<feature type="non-terminal residue" evidence="1">
    <location>
        <position position="1"/>
    </location>
</feature>
<comment type="caution">
    <text evidence="1">The sequence shown here is derived from an EMBL/GenBank/DDBJ whole genome shotgun (WGS) entry which is preliminary data.</text>
</comment>
<evidence type="ECO:0000313" key="1">
    <source>
        <dbReference type="EMBL" id="CAF1476484.1"/>
    </source>
</evidence>
<dbReference type="Proteomes" id="UP000663829">
    <property type="component" value="Unassembled WGS sequence"/>
</dbReference>
<protein>
    <submittedName>
        <fullName evidence="1">Uncharacterized protein</fullName>
    </submittedName>
</protein>